<evidence type="ECO:0000259" key="1">
    <source>
        <dbReference type="Pfam" id="PF20448"/>
    </source>
</evidence>
<dbReference type="OrthoDB" id="1274930at2"/>
<dbReference type="PROSITE" id="PS51257">
    <property type="entry name" value="PROKAR_LIPOPROTEIN"/>
    <property type="match status" value="1"/>
</dbReference>
<evidence type="ECO:0000313" key="2">
    <source>
        <dbReference type="EMBL" id="ROI00221.1"/>
    </source>
</evidence>
<feature type="domain" description="DUF6705" evidence="1">
    <location>
        <begin position="1"/>
        <end position="94"/>
    </location>
</feature>
<organism evidence="2 4">
    <name type="scientific">Chryseobacterium daecheongense</name>
    <dbReference type="NCBI Taxonomy" id="192389"/>
    <lineage>
        <taxon>Bacteria</taxon>
        <taxon>Pseudomonadati</taxon>
        <taxon>Bacteroidota</taxon>
        <taxon>Flavobacteriia</taxon>
        <taxon>Flavobacteriales</taxon>
        <taxon>Weeksellaceae</taxon>
        <taxon>Chryseobacterium group</taxon>
        <taxon>Chryseobacterium</taxon>
    </lineage>
</organism>
<dbReference type="Proteomes" id="UP000295709">
    <property type="component" value="Unassembled WGS sequence"/>
</dbReference>
<evidence type="ECO:0000313" key="3">
    <source>
        <dbReference type="EMBL" id="TDX94822.1"/>
    </source>
</evidence>
<dbReference type="EMBL" id="RJTX01000001">
    <property type="protein sequence ID" value="ROI00221.1"/>
    <property type="molecule type" value="Genomic_DNA"/>
</dbReference>
<protein>
    <recommendedName>
        <fullName evidence="1">DUF6705 domain-containing protein</fullName>
    </recommendedName>
</protein>
<proteinExistence type="predicted"/>
<evidence type="ECO:0000313" key="4">
    <source>
        <dbReference type="Proteomes" id="UP000269375"/>
    </source>
</evidence>
<reference evidence="3 5" key="2">
    <citation type="submission" date="2019-03" db="EMBL/GenBank/DDBJ databases">
        <title>Genomic Encyclopedia of Archaeal and Bacterial Type Strains, Phase II (KMG-II): from individual species to whole genera.</title>
        <authorList>
            <person name="Goeker M."/>
        </authorList>
    </citation>
    <scope>NUCLEOTIDE SEQUENCE [LARGE SCALE GENOMIC DNA]</scope>
    <source>
        <strain evidence="3 5">DSM 15235</strain>
    </source>
</reference>
<comment type="caution">
    <text evidence="2">The sequence shown here is derived from an EMBL/GenBank/DDBJ whole genome shotgun (WGS) entry which is preliminary data.</text>
</comment>
<reference evidence="2 4" key="1">
    <citation type="submission" date="2018-11" db="EMBL/GenBank/DDBJ databases">
        <title>Proposal to divide the Flavobacteriaceae and reorganize its genera based on Amino Acid Identity values calculated from whole genome sequences.</title>
        <authorList>
            <person name="Nicholson A.C."/>
            <person name="Gulvik C.A."/>
            <person name="Whitney A.M."/>
            <person name="Humrighouse B.W."/>
            <person name="Bell M."/>
            <person name="Holmes B."/>
            <person name="Steigerwalt A."/>
            <person name="Villarma A."/>
            <person name="Sheth M."/>
            <person name="Batra D."/>
            <person name="Pryor J."/>
            <person name="Bernardet J.-F."/>
            <person name="Hugo C."/>
            <person name="Kampfer P."/>
            <person name="Newman J."/>
            <person name="Mcquiston J.R."/>
        </authorList>
    </citation>
    <scope>NUCLEOTIDE SEQUENCE [LARGE SCALE GENOMIC DNA]</scope>
    <source>
        <strain evidence="2 4">DSM 15235</strain>
    </source>
</reference>
<gene>
    <name evidence="3" type="ORF">BCF50_0593</name>
    <name evidence="2" type="ORF">EGI05_04875</name>
</gene>
<dbReference type="AlphaFoldDB" id="A0A3N0W611"/>
<name>A0A3N0W611_9FLAO</name>
<dbReference type="RefSeq" id="WP_134197361.1">
    <property type="nucleotide sequence ID" value="NZ_RJTX01000001.1"/>
</dbReference>
<dbReference type="Proteomes" id="UP000269375">
    <property type="component" value="Unassembled WGS sequence"/>
</dbReference>
<sequence>MKNLLILVLSTFAISCQSQIVSLETEAQCVLISNCPEYTYAKDINNSLDKYVGTWKGTYDGKTYELNFKKGLYDDSGMKRDKLVGRARITIPGNFPLTIFDNFNELDDKKTSFSGLGFQPDLKAYMAYFVGPYQKGCINSGTVYVRVKPATPNQMTISYLSDMDIVVGECPNTFTQTFPEKKTITLIKQ</sequence>
<evidence type="ECO:0000313" key="5">
    <source>
        <dbReference type="Proteomes" id="UP000295709"/>
    </source>
</evidence>
<accession>A0A3N0W611</accession>
<keyword evidence="5" id="KW-1185">Reference proteome</keyword>
<dbReference type="InterPro" id="IPR046551">
    <property type="entry name" value="DUF6705"/>
</dbReference>
<dbReference type="EMBL" id="SOQW01000001">
    <property type="protein sequence ID" value="TDX94822.1"/>
    <property type="molecule type" value="Genomic_DNA"/>
</dbReference>
<dbReference type="Pfam" id="PF20448">
    <property type="entry name" value="DUF6705"/>
    <property type="match status" value="1"/>
</dbReference>